<proteinExistence type="predicted"/>
<dbReference type="GO" id="GO:0016301">
    <property type="term" value="F:kinase activity"/>
    <property type="evidence" value="ECO:0007669"/>
    <property type="project" value="UniProtKB-KW"/>
</dbReference>
<keyword evidence="1" id="KW-0418">Kinase</keyword>
<dbReference type="AlphaFoldDB" id="A0A931CE53"/>
<keyword evidence="2" id="KW-1185">Reference proteome</keyword>
<organism evidence="1 2">
    <name type="scientific">Actinoplanes aureus</name>
    <dbReference type="NCBI Taxonomy" id="2792083"/>
    <lineage>
        <taxon>Bacteria</taxon>
        <taxon>Bacillati</taxon>
        <taxon>Actinomycetota</taxon>
        <taxon>Actinomycetes</taxon>
        <taxon>Micromonosporales</taxon>
        <taxon>Micromonosporaceae</taxon>
        <taxon>Actinoplanes</taxon>
    </lineage>
</organism>
<name>A0A931CE53_9ACTN</name>
<evidence type="ECO:0000313" key="1">
    <source>
        <dbReference type="EMBL" id="MBG0568464.1"/>
    </source>
</evidence>
<accession>A0A931CE53</accession>
<sequence>MAVPRRILVYGVTGSGKSTLARRIGSRLGLPYHSIDDLTWEPGWVPVPIEEQRRRIAALCAEETWVIDAAYGAWTDLALARAELVVGLDFPRWVSLSRLIRRTVVGLIRRTRICNDNVESLRILLSKDSPVLFHFQSFPRKRERMRRWQADPALPPVLLFRSPAAAERWLDIAHYSARDRRSSSEDR</sequence>
<dbReference type="PANTHER" id="PTHR37816:SF1">
    <property type="entry name" value="TOXIN"/>
    <property type="match status" value="1"/>
</dbReference>
<dbReference type="Gene3D" id="3.40.50.300">
    <property type="entry name" value="P-loop containing nucleotide triphosphate hydrolases"/>
    <property type="match status" value="1"/>
</dbReference>
<dbReference type="PANTHER" id="PTHR37816">
    <property type="entry name" value="YALI0E33011P"/>
    <property type="match status" value="1"/>
</dbReference>
<keyword evidence="1" id="KW-0808">Transferase</keyword>
<comment type="caution">
    <text evidence="1">The sequence shown here is derived from an EMBL/GenBank/DDBJ whole genome shotgun (WGS) entry which is preliminary data.</text>
</comment>
<reference evidence="1" key="1">
    <citation type="submission" date="2020-11" db="EMBL/GenBank/DDBJ databases">
        <title>Isolation and identification of active actinomycetes.</title>
        <authorList>
            <person name="Sun X."/>
        </authorList>
    </citation>
    <scope>NUCLEOTIDE SEQUENCE</scope>
    <source>
        <strain evidence="1">NEAU-A11</strain>
    </source>
</reference>
<dbReference type="EMBL" id="JADQTO010000039">
    <property type="protein sequence ID" value="MBG0568464.1"/>
    <property type="molecule type" value="Genomic_DNA"/>
</dbReference>
<dbReference type="Proteomes" id="UP000598146">
    <property type="component" value="Unassembled WGS sequence"/>
</dbReference>
<dbReference type="InterPro" id="IPR027417">
    <property type="entry name" value="P-loop_NTPase"/>
</dbReference>
<gene>
    <name evidence="1" type="ORF">I4J89_44290</name>
</gene>
<dbReference type="InterPro" id="IPR052922">
    <property type="entry name" value="Cytidylate_Kinase-2"/>
</dbReference>
<dbReference type="RefSeq" id="WP_196420237.1">
    <property type="nucleotide sequence ID" value="NZ_JADQTO010000039.1"/>
</dbReference>
<evidence type="ECO:0000313" key="2">
    <source>
        <dbReference type="Proteomes" id="UP000598146"/>
    </source>
</evidence>
<dbReference type="SUPFAM" id="SSF52540">
    <property type="entry name" value="P-loop containing nucleoside triphosphate hydrolases"/>
    <property type="match status" value="1"/>
</dbReference>
<protein>
    <submittedName>
        <fullName evidence="1">Adenylate kinase</fullName>
    </submittedName>
</protein>